<dbReference type="AlphaFoldDB" id="A0A5P8WFC2"/>
<dbReference type="Proteomes" id="UP000326678">
    <property type="component" value="Chromosome Gxm2"/>
</dbReference>
<reference evidence="1 2" key="1">
    <citation type="submission" date="2019-10" db="EMBL/GenBank/DDBJ databases">
        <title>Genomic and transcriptomic insights into the perfect genentic adaptation of a filamentous nitrogen-fixing cyanobacterium to rice fields.</title>
        <authorList>
            <person name="Chen Z."/>
        </authorList>
    </citation>
    <scope>NUCLEOTIDE SEQUENCE [LARGE SCALE GENOMIC DNA]</scope>
    <source>
        <strain evidence="1">CCNUC1</strain>
    </source>
</reference>
<proteinExistence type="predicted"/>
<protein>
    <submittedName>
        <fullName evidence="1">Uncharacterized protein</fullName>
    </submittedName>
</protein>
<gene>
    <name evidence="1" type="ORF">GXM_09019</name>
</gene>
<evidence type="ECO:0000313" key="1">
    <source>
        <dbReference type="EMBL" id="QFS51525.1"/>
    </source>
</evidence>
<name>A0A5P8WFC2_9NOSO</name>
<keyword evidence="2" id="KW-1185">Reference proteome</keyword>
<organism evidence="1 2">
    <name type="scientific">Nostoc sphaeroides CCNUC1</name>
    <dbReference type="NCBI Taxonomy" id="2653204"/>
    <lineage>
        <taxon>Bacteria</taxon>
        <taxon>Bacillati</taxon>
        <taxon>Cyanobacteriota</taxon>
        <taxon>Cyanophyceae</taxon>
        <taxon>Nostocales</taxon>
        <taxon>Nostocaceae</taxon>
        <taxon>Nostoc</taxon>
    </lineage>
</organism>
<accession>A0A5P8WFC2</accession>
<evidence type="ECO:0000313" key="2">
    <source>
        <dbReference type="Proteomes" id="UP000326678"/>
    </source>
</evidence>
<dbReference type="RefSeq" id="WP_152592029.1">
    <property type="nucleotide sequence ID" value="NZ_CP045227.1"/>
</dbReference>
<sequence>MSSIRPIHAQQNVVNLDSLDDIELQQYFLLFIQQRDIQVSSSCQVLWQNYCQILKLEWTQRENTLENYMNERGVEVPEHEELSD</sequence>
<dbReference type="EMBL" id="CP045227">
    <property type="protein sequence ID" value="QFS51525.1"/>
    <property type="molecule type" value="Genomic_DNA"/>
</dbReference>
<dbReference type="KEGG" id="nsh:GXM_09019"/>